<dbReference type="PANTHER" id="PTHR48112:SF22">
    <property type="entry name" value="MITOCHONDRIAL TRANSCRIPTION FACTOR A, ISOFORM B"/>
    <property type="match status" value="1"/>
</dbReference>
<dbReference type="Gene3D" id="1.10.30.10">
    <property type="entry name" value="High mobility group box domain"/>
    <property type="match status" value="1"/>
</dbReference>
<dbReference type="PANTHER" id="PTHR48112">
    <property type="entry name" value="HIGH MOBILITY GROUP PROTEIN DSP1"/>
    <property type="match status" value="1"/>
</dbReference>
<evidence type="ECO:0000313" key="4">
    <source>
        <dbReference type="EMBL" id="CAE0422135.1"/>
    </source>
</evidence>
<dbReference type="Pfam" id="PF00505">
    <property type="entry name" value="HMG_box"/>
    <property type="match status" value="1"/>
</dbReference>
<dbReference type="InterPro" id="IPR009071">
    <property type="entry name" value="HMG_box_dom"/>
</dbReference>
<sequence>MEQVREELKVTAASVTKHAEKPSRPLTAYNLFFHDEKLRLEKECPSGSKLKYTQVAKVVAARWRGLNQDEKAFYEQLAAKDKRRFALETIQWRMQQEANYDISGTTSEQPQLHPVQTKPVPPTMHPHYDFPLPASSPSSSSDALVGFLKRTPDAERKLAALFQILSKCFGITPMISSTNQNLDDLVNWLRVNPNVHQKLGWILQTHRQRQQNSNLQSHNNNDVLIQAQHSNDPQRRMATTRPITQQMGRSYYDQTLDGFNPEDVPLLEDLFGIRNPR</sequence>
<dbReference type="SMART" id="SM00398">
    <property type="entry name" value="HMG"/>
    <property type="match status" value="1"/>
</dbReference>
<dbReference type="GO" id="GO:0003677">
    <property type="term" value="F:DNA binding"/>
    <property type="evidence" value="ECO:0007669"/>
    <property type="project" value="UniProtKB-UniRule"/>
</dbReference>
<dbReference type="PROSITE" id="PS50118">
    <property type="entry name" value="HMG_BOX_2"/>
    <property type="match status" value="1"/>
</dbReference>
<feature type="DNA-binding region" description="HMG box" evidence="2">
    <location>
        <begin position="22"/>
        <end position="93"/>
    </location>
</feature>
<evidence type="ECO:0000259" key="3">
    <source>
        <dbReference type="PROSITE" id="PS50118"/>
    </source>
</evidence>
<gene>
    <name evidence="4" type="ORF">ACOF00016_LOCUS18723</name>
</gene>
<proteinExistence type="predicted"/>
<organism evidence="4">
    <name type="scientific">Amphora coffeiformis</name>
    <dbReference type="NCBI Taxonomy" id="265554"/>
    <lineage>
        <taxon>Eukaryota</taxon>
        <taxon>Sar</taxon>
        <taxon>Stramenopiles</taxon>
        <taxon>Ochrophyta</taxon>
        <taxon>Bacillariophyta</taxon>
        <taxon>Bacillariophyceae</taxon>
        <taxon>Bacillariophycidae</taxon>
        <taxon>Thalassiophysales</taxon>
        <taxon>Catenulaceae</taxon>
        <taxon>Amphora</taxon>
    </lineage>
</organism>
<dbReference type="CDD" id="cd00084">
    <property type="entry name" value="HMG-box_SF"/>
    <property type="match status" value="1"/>
</dbReference>
<dbReference type="InterPro" id="IPR050342">
    <property type="entry name" value="HMGB"/>
</dbReference>
<dbReference type="AlphaFoldDB" id="A0A7S3P9J4"/>
<accession>A0A7S3P9J4</accession>
<reference evidence="4" key="1">
    <citation type="submission" date="2021-01" db="EMBL/GenBank/DDBJ databases">
        <authorList>
            <person name="Corre E."/>
            <person name="Pelletier E."/>
            <person name="Niang G."/>
            <person name="Scheremetjew M."/>
            <person name="Finn R."/>
            <person name="Kale V."/>
            <person name="Holt S."/>
            <person name="Cochrane G."/>
            <person name="Meng A."/>
            <person name="Brown T."/>
            <person name="Cohen L."/>
        </authorList>
    </citation>
    <scope>NUCLEOTIDE SEQUENCE</scope>
    <source>
        <strain evidence="4">CCMP127</strain>
    </source>
</reference>
<evidence type="ECO:0000256" key="1">
    <source>
        <dbReference type="ARBA" id="ARBA00023125"/>
    </source>
</evidence>
<feature type="domain" description="HMG box" evidence="3">
    <location>
        <begin position="22"/>
        <end position="93"/>
    </location>
</feature>
<dbReference type="InterPro" id="IPR036910">
    <property type="entry name" value="HMG_box_dom_sf"/>
</dbReference>
<keyword evidence="2" id="KW-0539">Nucleus</keyword>
<dbReference type="EMBL" id="HBIM01025204">
    <property type="protein sequence ID" value="CAE0422135.1"/>
    <property type="molecule type" value="Transcribed_RNA"/>
</dbReference>
<keyword evidence="1 2" id="KW-0238">DNA-binding</keyword>
<name>A0A7S3P9J4_9STRA</name>
<dbReference type="SUPFAM" id="SSF47095">
    <property type="entry name" value="HMG-box"/>
    <property type="match status" value="1"/>
</dbReference>
<dbReference type="GO" id="GO:0005634">
    <property type="term" value="C:nucleus"/>
    <property type="evidence" value="ECO:0007669"/>
    <property type="project" value="UniProtKB-UniRule"/>
</dbReference>
<protein>
    <recommendedName>
        <fullName evidence="3">HMG box domain-containing protein</fullName>
    </recommendedName>
</protein>
<evidence type="ECO:0000256" key="2">
    <source>
        <dbReference type="PROSITE-ProRule" id="PRU00267"/>
    </source>
</evidence>